<evidence type="ECO:0000256" key="1">
    <source>
        <dbReference type="ARBA" id="ARBA00004533"/>
    </source>
</evidence>
<reference evidence="13 14" key="1">
    <citation type="submission" date="2016-10" db="EMBL/GenBank/DDBJ databases">
        <authorList>
            <person name="de Groot N.N."/>
        </authorList>
    </citation>
    <scope>NUCLEOTIDE SEQUENCE [LARGE SCALE GENOMIC DNA]</scope>
    <source>
        <strain evidence="13 14">CGMCC 1.10228</strain>
    </source>
</reference>
<keyword evidence="7" id="KW-0653">Protein transport</keyword>
<evidence type="ECO:0000313" key="14">
    <source>
        <dbReference type="Proteomes" id="UP000198854"/>
    </source>
</evidence>
<dbReference type="Pfam" id="PF03934">
    <property type="entry name" value="T2SSK"/>
    <property type="match status" value="1"/>
</dbReference>
<evidence type="ECO:0000256" key="2">
    <source>
        <dbReference type="ARBA" id="ARBA00007246"/>
    </source>
</evidence>
<dbReference type="InterPro" id="IPR049179">
    <property type="entry name" value="T2SSK_SAM-like_2nd"/>
</dbReference>
<sequence>MIPRATVTTKPRQRGVALIVVLLIVAMMATIAATMSERLFGQFHRAQNQVSYQQAYWYTIGAEALAKVAIEQSFTDSDTINLSQPWAIEEQTYPLDYGELSGKMYDKQACFNLNSLASVQQTSNQQTAYKTAVLERLLESLDVESYQAETIAHSMQDFIDSNDTVDTISGVEDNTYEAMSPAYLAPNGYIADSSEMRAVYQVTGDVMQKLAPYVCALPTDALKINVNTLDVSQAKLLAAMLGSSADESVAQNLIQGRPYDGWAQIDDFLASPALAALSDDDLDDLKDHVTVDSAYFELDAQVKVNDSRVRIRSLLFSENRETATVIRRRFGGIGERVSDRSAEQQ</sequence>
<dbReference type="SUPFAM" id="SSF54523">
    <property type="entry name" value="Pili subunits"/>
    <property type="match status" value="1"/>
</dbReference>
<dbReference type="RefSeq" id="WP_176765637.1">
    <property type="nucleotide sequence ID" value="NZ_FNDD01000028.1"/>
</dbReference>
<keyword evidence="5 10" id="KW-0997">Cell inner membrane</keyword>
<dbReference type="InterPro" id="IPR045584">
    <property type="entry name" value="Pilin-like"/>
</dbReference>
<keyword evidence="6" id="KW-0812">Transmembrane</keyword>
<keyword evidence="9 10" id="KW-0472">Membrane</keyword>
<evidence type="ECO:0000259" key="12">
    <source>
        <dbReference type="Pfam" id="PF21687"/>
    </source>
</evidence>
<dbReference type="NCBIfam" id="NF037980">
    <property type="entry name" value="T2SS_GspK"/>
    <property type="match status" value="1"/>
</dbReference>
<evidence type="ECO:0000256" key="9">
    <source>
        <dbReference type="ARBA" id="ARBA00023136"/>
    </source>
</evidence>
<name>A0A1G8F307_9VIBR</name>
<dbReference type="PANTHER" id="PTHR38831:SF1">
    <property type="entry name" value="TYPE II SECRETION SYSTEM PROTEIN K-RELATED"/>
    <property type="match status" value="1"/>
</dbReference>
<keyword evidence="4 10" id="KW-1003">Cell membrane</keyword>
<feature type="domain" description="T2SS protein K first SAM-like" evidence="12">
    <location>
        <begin position="109"/>
        <end position="219"/>
    </location>
</feature>
<gene>
    <name evidence="13" type="ORF">SAMN04488136_12825</name>
</gene>
<keyword evidence="3 10" id="KW-0813">Transport</keyword>
<evidence type="ECO:0000256" key="6">
    <source>
        <dbReference type="ARBA" id="ARBA00022692"/>
    </source>
</evidence>
<dbReference type="PIRSF" id="PIRSF002786">
    <property type="entry name" value="XcpX"/>
    <property type="match status" value="1"/>
</dbReference>
<proteinExistence type="inferred from homology"/>
<dbReference type="GO" id="GO:0009306">
    <property type="term" value="P:protein secretion"/>
    <property type="evidence" value="ECO:0007669"/>
    <property type="project" value="InterPro"/>
</dbReference>
<dbReference type="STRING" id="861298.SAMN04488136_12825"/>
<evidence type="ECO:0000256" key="5">
    <source>
        <dbReference type="ARBA" id="ARBA00022519"/>
    </source>
</evidence>
<keyword evidence="8" id="KW-1133">Transmembrane helix</keyword>
<dbReference type="AlphaFoldDB" id="A0A1G8F307"/>
<dbReference type="SUPFAM" id="SSF158544">
    <property type="entry name" value="GspK insert domain-like"/>
    <property type="match status" value="2"/>
</dbReference>
<evidence type="ECO:0000256" key="7">
    <source>
        <dbReference type="ARBA" id="ARBA00022927"/>
    </source>
</evidence>
<evidence type="ECO:0000256" key="4">
    <source>
        <dbReference type="ARBA" id="ARBA00022475"/>
    </source>
</evidence>
<dbReference type="GO" id="GO:0005886">
    <property type="term" value="C:plasma membrane"/>
    <property type="evidence" value="ECO:0007669"/>
    <property type="project" value="UniProtKB-SubCell"/>
</dbReference>
<dbReference type="Gene3D" id="3.30.1300.30">
    <property type="entry name" value="GSPII I/J protein-like"/>
    <property type="match status" value="1"/>
</dbReference>
<evidence type="ECO:0000256" key="3">
    <source>
        <dbReference type="ARBA" id="ARBA00022448"/>
    </source>
</evidence>
<accession>A0A1G8F307</accession>
<dbReference type="Pfam" id="PF21687">
    <property type="entry name" value="T2SSK_1st"/>
    <property type="match status" value="1"/>
</dbReference>
<evidence type="ECO:0000256" key="10">
    <source>
        <dbReference type="PIRNR" id="PIRNR002786"/>
    </source>
</evidence>
<dbReference type="Gene3D" id="1.10.40.60">
    <property type="entry name" value="EpsJ-like"/>
    <property type="match status" value="2"/>
</dbReference>
<dbReference type="PANTHER" id="PTHR38831">
    <property type="entry name" value="TYPE II SECRETION SYSTEM PROTEIN K"/>
    <property type="match status" value="1"/>
</dbReference>
<evidence type="ECO:0000313" key="13">
    <source>
        <dbReference type="EMBL" id="SDH76525.1"/>
    </source>
</evidence>
<keyword evidence="14" id="KW-1185">Reference proteome</keyword>
<comment type="similarity">
    <text evidence="2 10">Belongs to the GSP K family.</text>
</comment>
<dbReference type="Proteomes" id="UP000198854">
    <property type="component" value="Unassembled WGS sequence"/>
</dbReference>
<dbReference type="InterPro" id="IPR049031">
    <property type="entry name" value="T2SSK_SAM-like_1st"/>
</dbReference>
<evidence type="ECO:0000259" key="11">
    <source>
        <dbReference type="Pfam" id="PF03934"/>
    </source>
</evidence>
<dbReference type="EMBL" id="FNDD01000028">
    <property type="protein sequence ID" value="SDH76525.1"/>
    <property type="molecule type" value="Genomic_DNA"/>
</dbReference>
<feature type="domain" description="T2SS protein K second SAM-like" evidence="11">
    <location>
        <begin position="224"/>
        <end position="291"/>
    </location>
</feature>
<dbReference type="InterPro" id="IPR038072">
    <property type="entry name" value="GspK_central_sf"/>
</dbReference>
<dbReference type="InterPro" id="IPR005628">
    <property type="entry name" value="GspK"/>
</dbReference>
<organism evidence="13 14">
    <name type="scientific">Vibrio xiamenensis</name>
    <dbReference type="NCBI Taxonomy" id="861298"/>
    <lineage>
        <taxon>Bacteria</taxon>
        <taxon>Pseudomonadati</taxon>
        <taxon>Pseudomonadota</taxon>
        <taxon>Gammaproteobacteria</taxon>
        <taxon>Vibrionales</taxon>
        <taxon>Vibrionaceae</taxon>
        <taxon>Vibrio</taxon>
    </lineage>
</organism>
<comment type="subcellular location">
    <subcellularLocation>
        <location evidence="1 10">Cell inner membrane</location>
    </subcellularLocation>
</comment>
<protein>
    <recommendedName>
        <fullName evidence="10">Type II secretion system protein K</fullName>
    </recommendedName>
</protein>
<evidence type="ECO:0000256" key="8">
    <source>
        <dbReference type="ARBA" id="ARBA00022989"/>
    </source>
</evidence>